<dbReference type="Proteomes" id="UP000648239">
    <property type="component" value="Unassembled WGS sequence"/>
</dbReference>
<evidence type="ECO:0000259" key="1">
    <source>
        <dbReference type="Pfam" id="PF13649"/>
    </source>
</evidence>
<dbReference type="SUPFAM" id="SSF53335">
    <property type="entry name" value="S-adenosyl-L-methionine-dependent methyltransferases"/>
    <property type="match status" value="1"/>
</dbReference>
<gene>
    <name evidence="2" type="ORF">IFK94_10740</name>
</gene>
<comment type="caution">
    <text evidence="2">The sequence shown here is derived from an EMBL/GenBank/DDBJ whole genome shotgun (WGS) entry which is preliminary data.</text>
</comment>
<dbReference type="Gene3D" id="3.40.50.150">
    <property type="entry name" value="Vaccinia Virus protein VP39"/>
    <property type="match status" value="1"/>
</dbReference>
<sequence>MKRFTDANRTMWDARVPAHKKSEFYDVESFKGGAPALKPLELKELGDVKGKSLLHLQCHFGQDSLDWARRGAKVTGIDFSPRAIDTAKSLAQEMNLPATFVESDIDSLPDNLGGSFDIVFTSYGVVMWLPDIRRWGEVVAHFLKPGGTFYIVEFHPTSWIFDEESEILKVKYPYFNDGEPLALPSTGSYADPDGSTGTFTEYSWCHSLADVLNALINAGLKLEYVHEFPYTSYPQFPNLMNLQDDGTYRLKEGDGSVPLMYSIRAVKPV</sequence>
<organism evidence="2 3">
    <name type="scientific">Candidatus Polarisedimenticola svalbardensis</name>
    <dbReference type="NCBI Taxonomy" id="2886004"/>
    <lineage>
        <taxon>Bacteria</taxon>
        <taxon>Pseudomonadati</taxon>
        <taxon>Acidobacteriota</taxon>
        <taxon>Candidatus Polarisedimenticolia</taxon>
        <taxon>Candidatus Polarisedimenticolales</taxon>
        <taxon>Candidatus Polarisedimenticolaceae</taxon>
        <taxon>Candidatus Polarisedimenticola</taxon>
    </lineage>
</organism>
<dbReference type="GO" id="GO:0008168">
    <property type="term" value="F:methyltransferase activity"/>
    <property type="evidence" value="ECO:0007669"/>
    <property type="project" value="UniProtKB-KW"/>
</dbReference>
<evidence type="ECO:0000313" key="3">
    <source>
        <dbReference type="Proteomes" id="UP000648239"/>
    </source>
</evidence>
<dbReference type="EMBL" id="JACXWD010000036">
    <property type="protein sequence ID" value="MBD3868589.1"/>
    <property type="molecule type" value="Genomic_DNA"/>
</dbReference>
<evidence type="ECO:0000313" key="2">
    <source>
        <dbReference type="EMBL" id="MBD3868589.1"/>
    </source>
</evidence>
<name>A0A8J6Y5L0_9BACT</name>
<dbReference type="PANTHER" id="PTHR43591">
    <property type="entry name" value="METHYLTRANSFERASE"/>
    <property type="match status" value="1"/>
</dbReference>
<dbReference type="GO" id="GO:0032259">
    <property type="term" value="P:methylation"/>
    <property type="evidence" value="ECO:0007669"/>
    <property type="project" value="UniProtKB-KW"/>
</dbReference>
<keyword evidence="2" id="KW-0489">Methyltransferase</keyword>
<dbReference type="InterPro" id="IPR041698">
    <property type="entry name" value="Methyltransf_25"/>
</dbReference>
<dbReference type="CDD" id="cd02440">
    <property type="entry name" value="AdoMet_MTases"/>
    <property type="match status" value="1"/>
</dbReference>
<dbReference type="Pfam" id="PF13649">
    <property type="entry name" value="Methyltransf_25"/>
    <property type="match status" value="1"/>
</dbReference>
<accession>A0A8J6Y5L0</accession>
<reference evidence="2 3" key="1">
    <citation type="submission" date="2020-08" db="EMBL/GenBank/DDBJ databases">
        <title>Acidobacteriota in marine sediments use diverse sulfur dissimilation pathways.</title>
        <authorList>
            <person name="Wasmund K."/>
        </authorList>
    </citation>
    <scope>NUCLEOTIDE SEQUENCE [LARGE SCALE GENOMIC DNA]</scope>
    <source>
        <strain evidence="2">MAG AM4</strain>
    </source>
</reference>
<dbReference type="AlphaFoldDB" id="A0A8J6Y5L0"/>
<keyword evidence="2" id="KW-0808">Transferase</keyword>
<feature type="domain" description="Methyltransferase" evidence="1">
    <location>
        <begin position="54"/>
        <end position="147"/>
    </location>
</feature>
<dbReference type="PANTHER" id="PTHR43591:SF24">
    <property type="entry name" value="2-METHOXY-6-POLYPRENYL-1,4-BENZOQUINOL METHYLASE, MITOCHONDRIAL"/>
    <property type="match status" value="1"/>
</dbReference>
<dbReference type="InterPro" id="IPR029063">
    <property type="entry name" value="SAM-dependent_MTases_sf"/>
</dbReference>
<proteinExistence type="predicted"/>
<protein>
    <submittedName>
        <fullName evidence="2">Methyltransferase domain-containing protein</fullName>
    </submittedName>
</protein>